<evidence type="ECO:0000313" key="1">
    <source>
        <dbReference type="EMBL" id="KAG7309873.1"/>
    </source>
</evidence>
<organism evidence="1 2">
    <name type="scientific">Plutella xylostella</name>
    <name type="common">Diamondback moth</name>
    <name type="synonym">Plutella maculipennis</name>
    <dbReference type="NCBI Taxonomy" id="51655"/>
    <lineage>
        <taxon>Eukaryota</taxon>
        <taxon>Metazoa</taxon>
        <taxon>Ecdysozoa</taxon>
        <taxon>Arthropoda</taxon>
        <taxon>Hexapoda</taxon>
        <taxon>Insecta</taxon>
        <taxon>Pterygota</taxon>
        <taxon>Neoptera</taxon>
        <taxon>Endopterygota</taxon>
        <taxon>Lepidoptera</taxon>
        <taxon>Glossata</taxon>
        <taxon>Ditrysia</taxon>
        <taxon>Yponomeutoidea</taxon>
        <taxon>Plutellidae</taxon>
        <taxon>Plutella</taxon>
    </lineage>
</organism>
<dbReference type="Proteomes" id="UP000823941">
    <property type="component" value="Chromosome 6"/>
</dbReference>
<dbReference type="EMBL" id="JAHIBW010000006">
    <property type="protein sequence ID" value="KAG7309873.1"/>
    <property type="molecule type" value="Genomic_DNA"/>
</dbReference>
<evidence type="ECO:0000313" key="2">
    <source>
        <dbReference type="Proteomes" id="UP000823941"/>
    </source>
</evidence>
<keyword evidence="2" id="KW-1185">Reference proteome</keyword>
<protein>
    <submittedName>
        <fullName evidence="1">Uncharacterized protein</fullName>
    </submittedName>
</protein>
<gene>
    <name evidence="1" type="ORF">JYU34_004387</name>
</gene>
<sequence length="56" mass="6254">MIMNIVYFNDLVLIRVQHGSTLLVAVSGTDPSFLQPRTNMLTESEGADSYHPITFL</sequence>
<proteinExistence type="predicted"/>
<name>A0ABQ7QXU2_PLUXY</name>
<comment type="caution">
    <text evidence="1">The sequence shown here is derived from an EMBL/GenBank/DDBJ whole genome shotgun (WGS) entry which is preliminary data.</text>
</comment>
<reference evidence="1 2" key="1">
    <citation type="submission" date="2021-06" db="EMBL/GenBank/DDBJ databases">
        <title>A haploid diamondback moth (Plutella xylostella L.) genome assembly resolves 31 chromosomes and identifies a diamide resistance mutation.</title>
        <authorList>
            <person name="Ward C.M."/>
            <person name="Perry K.D."/>
            <person name="Baker G."/>
            <person name="Powis K."/>
            <person name="Heckel D.G."/>
            <person name="Baxter S.W."/>
        </authorList>
    </citation>
    <scope>NUCLEOTIDE SEQUENCE [LARGE SCALE GENOMIC DNA]</scope>
    <source>
        <strain evidence="1 2">LV</strain>
        <tissue evidence="1">Single pupa</tissue>
    </source>
</reference>
<accession>A0ABQ7QXU2</accession>